<accession>A0ABQ5A3X7</accession>
<evidence type="ECO:0000313" key="1">
    <source>
        <dbReference type="EMBL" id="GJS96321.1"/>
    </source>
</evidence>
<name>A0ABQ5A3X7_9ASTR</name>
<keyword evidence="2" id="KW-1185">Reference proteome</keyword>
<reference evidence="1" key="2">
    <citation type="submission" date="2022-01" db="EMBL/GenBank/DDBJ databases">
        <authorList>
            <person name="Yamashiro T."/>
            <person name="Shiraishi A."/>
            <person name="Satake H."/>
            <person name="Nakayama K."/>
        </authorList>
    </citation>
    <scope>NUCLEOTIDE SEQUENCE</scope>
</reference>
<proteinExistence type="predicted"/>
<evidence type="ECO:0000313" key="2">
    <source>
        <dbReference type="Proteomes" id="UP001151760"/>
    </source>
</evidence>
<protein>
    <submittedName>
        <fullName evidence="1">Uncharacterized protein</fullName>
    </submittedName>
</protein>
<dbReference type="Proteomes" id="UP001151760">
    <property type="component" value="Unassembled WGS sequence"/>
</dbReference>
<sequence length="166" mass="19262">MGSGDRRRRRFGSLRIGAMGGWRILIEVKEINPERAGSSIGRGHGGGDVFTNKDKEVEDKKIDEEMKEIDEHAQEVTDEDMTRVDPFKIRKMILEDDRRKYLEECFRDGEDNTILASVEDGSSYVISKKEFWGSPDLNRRHALLDPEQVVFLNGSRRYMVVRRRTQ</sequence>
<organism evidence="1 2">
    <name type="scientific">Tanacetum coccineum</name>
    <dbReference type="NCBI Taxonomy" id="301880"/>
    <lineage>
        <taxon>Eukaryota</taxon>
        <taxon>Viridiplantae</taxon>
        <taxon>Streptophyta</taxon>
        <taxon>Embryophyta</taxon>
        <taxon>Tracheophyta</taxon>
        <taxon>Spermatophyta</taxon>
        <taxon>Magnoliopsida</taxon>
        <taxon>eudicotyledons</taxon>
        <taxon>Gunneridae</taxon>
        <taxon>Pentapetalae</taxon>
        <taxon>asterids</taxon>
        <taxon>campanulids</taxon>
        <taxon>Asterales</taxon>
        <taxon>Asteraceae</taxon>
        <taxon>Asteroideae</taxon>
        <taxon>Anthemideae</taxon>
        <taxon>Anthemidinae</taxon>
        <taxon>Tanacetum</taxon>
    </lineage>
</organism>
<comment type="caution">
    <text evidence="1">The sequence shown here is derived from an EMBL/GenBank/DDBJ whole genome shotgun (WGS) entry which is preliminary data.</text>
</comment>
<gene>
    <name evidence="1" type="ORF">Tco_0803289</name>
</gene>
<dbReference type="EMBL" id="BQNB010011877">
    <property type="protein sequence ID" value="GJS96321.1"/>
    <property type="molecule type" value="Genomic_DNA"/>
</dbReference>
<reference evidence="1" key="1">
    <citation type="journal article" date="2022" name="Int. J. Mol. Sci.">
        <title>Draft Genome of Tanacetum Coccineum: Genomic Comparison of Closely Related Tanacetum-Family Plants.</title>
        <authorList>
            <person name="Yamashiro T."/>
            <person name="Shiraishi A."/>
            <person name="Nakayama K."/>
            <person name="Satake H."/>
        </authorList>
    </citation>
    <scope>NUCLEOTIDE SEQUENCE</scope>
</reference>